<evidence type="ECO:0000259" key="14">
    <source>
        <dbReference type="PROSITE" id="PS50022"/>
    </source>
</evidence>
<evidence type="ECO:0000256" key="4">
    <source>
        <dbReference type="ARBA" id="ARBA00022525"/>
    </source>
</evidence>
<dbReference type="KEGG" id="bfo:118426042"/>
<dbReference type="InterPro" id="IPR000742">
    <property type="entry name" value="EGF"/>
</dbReference>
<feature type="domain" description="EGF-like" evidence="15">
    <location>
        <begin position="534"/>
        <end position="570"/>
    </location>
</feature>
<dbReference type="InterPro" id="IPR000152">
    <property type="entry name" value="EGF-type_Asp/Asn_hydroxyl_site"/>
</dbReference>
<organism evidence="16 17">
    <name type="scientific">Branchiostoma floridae</name>
    <name type="common">Florida lancelet</name>
    <name type="synonym">Amphioxus</name>
    <dbReference type="NCBI Taxonomy" id="7739"/>
    <lineage>
        <taxon>Eukaryota</taxon>
        <taxon>Metazoa</taxon>
        <taxon>Chordata</taxon>
        <taxon>Cephalochordata</taxon>
        <taxon>Leptocardii</taxon>
        <taxon>Amphioxiformes</taxon>
        <taxon>Branchiostomatidae</taxon>
        <taxon>Branchiostoma</taxon>
    </lineage>
</organism>
<feature type="disulfide bond" evidence="11">
    <location>
        <begin position="446"/>
        <end position="455"/>
    </location>
</feature>
<feature type="domain" description="EGF-like" evidence="15">
    <location>
        <begin position="724"/>
        <end position="760"/>
    </location>
</feature>
<evidence type="ECO:0000256" key="2">
    <source>
        <dbReference type="ARBA" id="ARBA00004613"/>
    </source>
</evidence>
<dbReference type="GO" id="GO:0007399">
    <property type="term" value="P:nervous system development"/>
    <property type="evidence" value="ECO:0007669"/>
    <property type="project" value="UniProtKB-ARBA"/>
</dbReference>
<sequence>MGLLTQLVVILAAAVVCVTSGPVRRDLQGQDIYIEQIEDLLNGVQDQVAKDEGHIQDLRGNEEDTFDVNDDQMFDVAGIPEAIDEEQSDSDINDDQMFDVRGVLETMDEEESDSDVNDDQMIDVAGMLEAIDEEESDSDSKYAIDQEVSGDKVTVHLTNLEDPEEGEDQSLRELSDDQSISLPEYLPIVSIPESSGEPHEQVKKGCLLLGTCTGLAPRAGDDDSAKRGVYIQIGADGGATPGGKTGTDGQGAINVINNQISVYGGHGDDGCCHKCCTAPPCGCKGSPVPVPVPVPVPSAPIKAQPEIDDCSPNPCQNGAECKDIGNKFQCICKLGFTGDRCETNVDDCSQNPCENGGVCEDQVNGFKCICAKGYSGNVCELNIDDCAGKPCQNGAECRDKVDDFECVCPKGYAGVLCETNVDDCAANPCQNEGTCKDMVDGYQCVCKVGFAGNNCELDVDDCKDNPCQNGGECTDKVNGFECICPKGYSGNLCELNIDDCAGKPCQNGAECRDKVDGFECVCPKGYAGDLCETNVDDCAANPCQNKGTCKDMVDGYQCVCKVGFAGNNCEIDVNDCKDNPCQNGGECKDKVNGFECVCPKGYSGNLCELNIDDCAGKPCQNDGECKDKVNGFTCICPKGYAGDLCETNVDDCAANPCVNEGTCKDMVDGYQCVCKLGYAGNNCEIDVNDCEDKPCQNGGECKDKVNGYECICPKGYSGNACEVNIDDCAGKPCQNGAECRDKVDGFDCICPKGYGGDLCETNVDDCAESPCQNEGTCEDLVDGYRCTCKLGYGGNNCETNINDCKDNPCQNGGECQDKVNGFECVCAKGYSGNLCELNIDDCAGQPCHNGAACTDLVDGFECVCPKGFAGKLCETNVNDCEKDPCQNGATCEDQVNGFKCVCLEGWSGNLCELNVDDCADKPCQNEGTCEDLVNGFKCTCPKGITGDLCERTVTSSVVFPPVAEKQPAEPVAAPLEQPKPVDSSSQTQSEQTQQVQSEQTETQQQVQSEQTQQQVQSEQTQTQQQVQSEQTETQQQVQSEQTQQVQSEQTQQVQSEQTQQVQSEQTQQVQSEQTQQVQSEQTQQVQSEQTETQQVQSEQTQQVQSEQTQQVQSEQTETQQQVQSEQTQVQSEETQQVSQQVSSSTQTSTKTEQLQIDCSQWKTWYSDIKAKVGDEVFPKIMGQCKPVVCKDAAFKETYADMFKTIDCASYLLTISKTESQELKLDCADWQTWYDKVKAQLDAATFQNVMKTCQPVVCKDPAFKEKYADVFSTIDCASFLLTLSSKTTTKTTKLVSVLGALPVQVLKLIFKGSSQLDEAHSVIMGRLGSKSFWAPATNDVNQYMQINLMQTTTLAAIALQGSGDSFVKTFKLMYSVDGETWTEYKEILTGSKDGTAVTTVQLTTPITARYIRIVPLTWGPGGIGLKTEVYITAAAASSFSFNVQKMMTQITQTTTTTKQYAAILAAIPAKALTIVLTASSQMKEHGATMARLGSKSFWAPETNDASQYLQINLGQSTQIAALALQGSGDRYVTKFKLQYSVDGEEWKDYTGKDGKVLVIDGSKDGTAVATIQLPTAITAQYIRIFAVTWGAGGIGLKTEVYISGTAAKSYRPTFKITQTSSKSSSMQLDCTKWSTWLDKVKEQLGAKTFEKVMKTCRPNVCQDPSFKKTKADLFAALNCEKFLLSLGGKTTQLAPVLAAIPAQALSIVLTASSELDAAHGATSGRLSSESFWAPATNDKKQYLQINLGQKTEIAALGLQGGEGRWVASFRIQFSADGETWSDYKAGTGAAVVLKGNKDATSMVTLKAPKSFKTQYLRIIPVTWGEGGIGLRAEVFITAGAAKSYRPTFKITKTQKTVTKTKTSSKQLDCGQWASWLGAMKAHPQFGKIMQACAPQICKDPAFKAKPLAADYCKTKRGEEVERELDTEGLAVTVDDVDEEEEDNLQRLRSLTSTLQNLMKRVQGIADM</sequence>
<dbReference type="Gene3D" id="2.60.120.260">
    <property type="entry name" value="Galactose-binding domain-like"/>
    <property type="match status" value="3"/>
</dbReference>
<feature type="domain" description="F5/8 type C" evidence="14">
    <location>
        <begin position="1291"/>
        <end position="1431"/>
    </location>
</feature>
<dbReference type="InterPro" id="IPR013032">
    <property type="entry name" value="EGF-like_CS"/>
</dbReference>
<dbReference type="SMART" id="SM00231">
    <property type="entry name" value="FA58C"/>
    <property type="match status" value="3"/>
</dbReference>
<dbReference type="SMART" id="SM00179">
    <property type="entry name" value="EGF_CA"/>
    <property type="match status" value="17"/>
</dbReference>
<accession>A0A9J7N6B3</accession>
<feature type="domain" description="EGF-like" evidence="15">
    <location>
        <begin position="420"/>
        <end position="456"/>
    </location>
</feature>
<feature type="region of interest" description="Disordered" evidence="12">
    <location>
        <begin position="965"/>
        <end position="1003"/>
    </location>
</feature>
<feature type="disulfide bond" evidence="11">
    <location>
        <begin position="940"/>
        <end position="949"/>
    </location>
</feature>
<dbReference type="SUPFAM" id="SSF57196">
    <property type="entry name" value="EGF/Laminin"/>
    <property type="match status" value="3"/>
</dbReference>
<dbReference type="GeneID" id="118426042"/>
<feature type="disulfide bond" evidence="11">
    <location>
        <begin position="902"/>
        <end position="911"/>
    </location>
</feature>
<dbReference type="PANTHER" id="PTHR12916:SF4">
    <property type="entry name" value="UNINFLATABLE, ISOFORM C"/>
    <property type="match status" value="1"/>
</dbReference>
<feature type="disulfide bond" evidence="11">
    <location>
        <begin position="522"/>
        <end position="531"/>
    </location>
</feature>
<comment type="subcellular location">
    <subcellularLocation>
        <location evidence="1">Membrane</location>
    </subcellularLocation>
    <subcellularLocation>
        <location evidence="2">Secreted</location>
    </subcellularLocation>
</comment>
<dbReference type="FunFam" id="2.60.120.260:FF:000016">
    <property type="entry name" value="Contactin-associated protein-like 4 isoform 1"/>
    <property type="match status" value="3"/>
</dbReference>
<dbReference type="OrthoDB" id="430340at2759"/>
<evidence type="ECO:0000259" key="15">
    <source>
        <dbReference type="PROSITE" id="PS50026"/>
    </source>
</evidence>
<dbReference type="PRINTS" id="PR00010">
    <property type="entry name" value="EGFBLOOD"/>
</dbReference>
<comment type="similarity">
    <text evidence="3">Belongs to the neurexin family.</text>
</comment>
<evidence type="ECO:0000256" key="9">
    <source>
        <dbReference type="ARBA" id="ARBA00023157"/>
    </source>
</evidence>
<evidence type="ECO:0000256" key="11">
    <source>
        <dbReference type="PROSITE-ProRule" id="PRU00076"/>
    </source>
</evidence>
<feature type="domain" description="EGF-like" evidence="15">
    <location>
        <begin position="306"/>
        <end position="342"/>
    </location>
</feature>
<dbReference type="Pfam" id="PF12661">
    <property type="entry name" value="hEGF"/>
    <property type="match status" value="3"/>
</dbReference>
<dbReference type="GO" id="GO:0005112">
    <property type="term" value="F:Notch binding"/>
    <property type="evidence" value="ECO:0000318"/>
    <property type="project" value="GO_Central"/>
</dbReference>
<dbReference type="Pfam" id="PF00754">
    <property type="entry name" value="F5_F8_type_C"/>
    <property type="match status" value="3"/>
</dbReference>
<dbReference type="FunFam" id="2.10.25.10:FF:000309">
    <property type="entry name" value="Uncharacterized protein, isoform A"/>
    <property type="match status" value="9"/>
</dbReference>
<feature type="disulfide bond" evidence="11">
    <location>
        <begin position="332"/>
        <end position="341"/>
    </location>
</feature>
<protein>
    <submittedName>
        <fullName evidence="17">Uncharacterized protein LOC118426042 isoform X1</fullName>
    </submittedName>
</protein>
<evidence type="ECO:0000256" key="12">
    <source>
        <dbReference type="SAM" id="MobiDB-lite"/>
    </source>
</evidence>
<feature type="disulfide bond" evidence="11">
    <location>
        <begin position="826"/>
        <end position="835"/>
    </location>
</feature>
<evidence type="ECO:0000256" key="3">
    <source>
        <dbReference type="ARBA" id="ARBA00010241"/>
    </source>
</evidence>
<feature type="chain" id="PRO_5039937059" evidence="13">
    <location>
        <begin position="21"/>
        <end position="1966"/>
    </location>
</feature>
<feature type="disulfide bond" evidence="11">
    <location>
        <begin position="788"/>
        <end position="797"/>
    </location>
</feature>
<feature type="signal peptide" evidence="13">
    <location>
        <begin position="1"/>
        <end position="20"/>
    </location>
</feature>
<dbReference type="Gene3D" id="2.10.25.10">
    <property type="entry name" value="Laminin"/>
    <property type="match status" value="17"/>
</dbReference>
<feature type="disulfide bond" evidence="11">
    <location>
        <begin position="674"/>
        <end position="683"/>
    </location>
</feature>
<feature type="domain" description="EGF-like" evidence="15">
    <location>
        <begin position="876"/>
        <end position="912"/>
    </location>
</feature>
<keyword evidence="6 13" id="KW-0732">Signal</keyword>
<dbReference type="GO" id="GO:0005509">
    <property type="term" value="F:calcium ion binding"/>
    <property type="evidence" value="ECO:0007669"/>
    <property type="project" value="InterPro"/>
</dbReference>
<comment type="caution">
    <text evidence="11">Lacks conserved residue(s) required for the propagation of feature annotation.</text>
</comment>
<feature type="domain" description="EGF-like" evidence="15">
    <location>
        <begin position="686"/>
        <end position="722"/>
    </location>
</feature>
<dbReference type="PANTHER" id="PTHR12916">
    <property type="entry name" value="CYTOCHROME C OXIDASE POLYPEPTIDE VIC-2"/>
    <property type="match status" value="1"/>
</dbReference>
<evidence type="ECO:0000256" key="1">
    <source>
        <dbReference type="ARBA" id="ARBA00004370"/>
    </source>
</evidence>
<evidence type="ECO:0000256" key="7">
    <source>
        <dbReference type="ARBA" id="ARBA00022737"/>
    </source>
</evidence>
<evidence type="ECO:0000256" key="10">
    <source>
        <dbReference type="ARBA" id="ARBA00023180"/>
    </source>
</evidence>
<dbReference type="PROSITE" id="PS00010">
    <property type="entry name" value="ASX_HYDROXYL"/>
    <property type="match status" value="17"/>
</dbReference>
<dbReference type="RefSeq" id="XP_035691141.1">
    <property type="nucleotide sequence ID" value="XM_035835248.1"/>
</dbReference>
<feature type="domain" description="EGF-like" evidence="15">
    <location>
        <begin position="496"/>
        <end position="532"/>
    </location>
</feature>
<feature type="disulfide bond" evidence="11">
    <location>
        <begin position="636"/>
        <end position="645"/>
    </location>
</feature>
<dbReference type="InterPro" id="IPR000421">
    <property type="entry name" value="FA58C"/>
</dbReference>
<dbReference type="GO" id="GO:0005576">
    <property type="term" value="C:extracellular region"/>
    <property type="evidence" value="ECO:0007669"/>
    <property type="project" value="UniProtKB-SubCell"/>
</dbReference>
<keyword evidence="10" id="KW-0325">Glycoprotein</keyword>
<gene>
    <name evidence="17" type="primary">LOC118426042</name>
</gene>
<feature type="domain" description="EGF-like" evidence="15">
    <location>
        <begin position="838"/>
        <end position="874"/>
    </location>
</feature>
<feature type="disulfide bond" evidence="11">
    <location>
        <begin position="864"/>
        <end position="873"/>
    </location>
</feature>
<dbReference type="CDD" id="cd00054">
    <property type="entry name" value="EGF_CA"/>
    <property type="match status" value="17"/>
</dbReference>
<dbReference type="PROSITE" id="PS50022">
    <property type="entry name" value="FA58C_3"/>
    <property type="match status" value="3"/>
</dbReference>
<keyword evidence="7" id="KW-0677">Repeat</keyword>
<evidence type="ECO:0000256" key="8">
    <source>
        <dbReference type="ARBA" id="ARBA00023136"/>
    </source>
</evidence>
<feature type="disulfide bond" evidence="11">
    <location>
        <begin position="560"/>
        <end position="569"/>
    </location>
</feature>
<dbReference type="PROSITE" id="PS01186">
    <property type="entry name" value="EGF_2"/>
    <property type="match status" value="16"/>
</dbReference>
<dbReference type="SUPFAM" id="SSF57184">
    <property type="entry name" value="Growth factor receptor domain"/>
    <property type="match status" value="4"/>
</dbReference>
<dbReference type="PROSITE" id="PS50026">
    <property type="entry name" value="EGF_3"/>
    <property type="match status" value="17"/>
</dbReference>
<proteinExistence type="inferred from homology"/>
<dbReference type="PROSITE" id="PS01187">
    <property type="entry name" value="EGF_CA"/>
    <property type="match status" value="7"/>
</dbReference>
<dbReference type="InterPro" id="IPR018097">
    <property type="entry name" value="EGF_Ca-bd_CS"/>
</dbReference>
<dbReference type="Proteomes" id="UP000001554">
    <property type="component" value="Chromosome 11"/>
</dbReference>
<feature type="domain" description="EGF-like" evidence="15">
    <location>
        <begin position="572"/>
        <end position="608"/>
    </location>
</feature>
<evidence type="ECO:0000313" key="17">
    <source>
        <dbReference type="RefSeq" id="XP_035691141.1"/>
    </source>
</evidence>
<dbReference type="SUPFAM" id="SSF49785">
    <property type="entry name" value="Galactose-binding domain-like"/>
    <property type="match status" value="3"/>
</dbReference>
<feature type="domain" description="F5/8 type C" evidence="14">
    <location>
        <begin position="1458"/>
        <end position="1602"/>
    </location>
</feature>
<keyword evidence="4" id="KW-0964">Secreted</keyword>
<keyword evidence="8" id="KW-0472">Membrane</keyword>
<dbReference type="GO" id="GO:0016020">
    <property type="term" value="C:membrane"/>
    <property type="evidence" value="ECO:0007669"/>
    <property type="project" value="UniProtKB-SubCell"/>
</dbReference>
<dbReference type="Pfam" id="PF00008">
    <property type="entry name" value="EGF"/>
    <property type="match status" value="14"/>
</dbReference>
<dbReference type="PROSITE" id="PS00022">
    <property type="entry name" value="EGF_1"/>
    <property type="match status" value="17"/>
</dbReference>
<feature type="disulfide bond" evidence="11">
    <location>
        <begin position="484"/>
        <end position="493"/>
    </location>
</feature>
<feature type="disulfide bond" evidence="11">
    <location>
        <begin position="598"/>
        <end position="607"/>
    </location>
</feature>
<evidence type="ECO:0000256" key="6">
    <source>
        <dbReference type="ARBA" id="ARBA00022729"/>
    </source>
</evidence>
<feature type="disulfide bond" evidence="11">
    <location>
        <begin position="370"/>
        <end position="379"/>
    </location>
</feature>
<keyword evidence="9 11" id="KW-1015">Disulfide bond</keyword>
<feature type="domain" description="EGF-like" evidence="15">
    <location>
        <begin position="762"/>
        <end position="798"/>
    </location>
</feature>
<name>A0A9J7N6B3_BRAFL</name>
<feature type="domain" description="EGF-like" evidence="15">
    <location>
        <begin position="344"/>
        <end position="380"/>
    </location>
</feature>
<dbReference type="InterPro" id="IPR001881">
    <property type="entry name" value="EGF-like_Ca-bd_dom"/>
</dbReference>
<feature type="domain" description="EGF-like" evidence="15">
    <location>
        <begin position="800"/>
        <end position="836"/>
    </location>
</feature>
<dbReference type="OMA" id="TENCPIN"/>
<feature type="disulfide bond" evidence="11">
    <location>
        <begin position="712"/>
        <end position="721"/>
    </location>
</feature>
<feature type="domain" description="EGF-like" evidence="15">
    <location>
        <begin position="648"/>
        <end position="684"/>
    </location>
</feature>
<feature type="domain" description="EGF-like" evidence="15">
    <location>
        <begin position="914"/>
        <end position="950"/>
    </location>
</feature>
<evidence type="ECO:0000256" key="5">
    <source>
        <dbReference type="ARBA" id="ARBA00022536"/>
    </source>
</evidence>
<feature type="disulfide bond" evidence="11">
    <location>
        <begin position="408"/>
        <end position="417"/>
    </location>
</feature>
<feature type="disulfide bond" evidence="11">
    <location>
        <begin position="750"/>
        <end position="759"/>
    </location>
</feature>
<feature type="domain" description="EGF-like" evidence="15">
    <location>
        <begin position="610"/>
        <end position="646"/>
    </location>
</feature>
<keyword evidence="16" id="KW-1185">Reference proteome</keyword>
<dbReference type="InterPro" id="IPR008979">
    <property type="entry name" value="Galactose-bd-like_sf"/>
</dbReference>
<dbReference type="FunFam" id="2.10.25.10:FF:000045">
    <property type="entry name" value="Slit guidance ligand 2"/>
    <property type="match status" value="7"/>
</dbReference>
<dbReference type="FunFam" id="2.10.25.10:FF:000143">
    <property type="entry name" value="Protein crumbs 1"/>
    <property type="match status" value="1"/>
</dbReference>
<feature type="domain" description="F5/8 type C" evidence="14">
    <location>
        <begin position="1691"/>
        <end position="1836"/>
    </location>
</feature>
<dbReference type="SMART" id="SM00181">
    <property type="entry name" value="EGF"/>
    <property type="match status" value="17"/>
</dbReference>
<dbReference type="GO" id="GO:0007219">
    <property type="term" value="P:Notch signaling pathway"/>
    <property type="evidence" value="ECO:0000318"/>
    <property type="project" value="GO_Central"/>
</dbReference>
<evidence type="ECO:0000313" key="16">
    <source>
        <dbReference type="Proteomes" id="UP000001554"/>
    </source>
</evidence>
<evidence type="ECO:0000256" key="13">
    <source>
        <dbReference type="SAM" id="SignalP"/>
    </source>
</evidence>
<dbReference type="CDD" id="cd00057">
    <property type="entry name" value="FA58C"/>
    <property type="match status" value="3"/>
</dbReference>
<reference evidence="17" key="2">
    <citation type="submission" date="2025-08" db="UniProtKB">
        <authorList>
            <consortium name="RefSeq"/>
        </authorList>
    </citation>
    <scope>IDENTIFICATION</scope>
    <source>
        <strain evidence="17">S238N-H82</strain>
        <tissue evidence="17">Testes</tissue>
    </source>
</reference>
<feature type="domain" description="EGF-like" evidence="15">
    <location>
        <begin position="382"/>
        <end position="418"/>
    </location>
</feature>
<feature type="compositionally biased region" description="Low complexity" evidence="12">
    <location>
        <begin position="983"/>
        <end position="1003"/>
    </location>
</feature>
<reference evidence="16" key="1">
    <citation type="journal article" date="2020" name="Nat. Ecol. Evol.">
        <title>Deeply conserved synteny resolves early events in vertebrate evolution.</title>
        <authorList>
            <person name="Simakov O."/>
            <person name="Marletaz F."/>
            <person name="Yue J.X."/>
            <person name="O'Connell B."/>
            <person name="Jenkins J."/>
            <person name="Brandt A."/>
            <person name="Calef R."/>
            <person name="Tung C.H."/>
            <person name="Huang T.K."/>
            <person name="Schmutz J."/>
            <person name="Satoh N."/>
            <person name="Yu J.K."/>
            <person name="Putnam N.H."/>
            <person name="Green R.E."/>
            <person name="Rokhsar D.S."/>
        </authorList>
    </citation>
    <scope>NUCLEOTIDE SEQUENCE [LARGE SCALE GENOMIC DNA]</scope>
    <source>
        <strain evidence="16">S238N-H82</strain>
    </source>
</reference>
<dbReference type="InterPro" id="IPR009030">
    <property type="entry name" value="Growth_fac_rcpt_cys_sf"/>
</dbReference>
<keyword evidence="5 11" id="KW-0245">EGF-like domain</keyword>
<feature type="domain" description="EGF-like" evidence="15">
    <location>
        <begin position="458"/>
        <end position="494"/>
    </location>
</feature>